<dbReference type="InterPro" id="IPR050396">
    <property type="entry name" value="Glycosyltr_51/Transpeptidase"/>
</dbReference>
<evidence type="ECO:0000256" key="12">
    <source>
        <dbReference type="ARBA" id="ARBA00023268"/>
    </source>
</evidence>
<dbReference type="Proteomes" id="UP001595843">
    <property type="component" value="Unassembled WGS sequence"/>
</dbReference>
<evidence type="ECO:0000313" key="20">
    <source>
        <dbReference type="EMBL" id="MFC4076876.1"/>
    </source>
</evidence>
<organism evidence="20 21">
    <name type="scientific">Salinithrix halophila</name>
    <dbReference type="NCBI Taxonomy" id="1485204"/>
    <lineage>
        <taxon>Bacteria</taxon>
        <taxon>Bacillati</taxon>
        <taxon>Bacillota</taxon>
        <taxon>Bacilli</taxon>
        <taxon>Bacillales</taxon>
        <taxon>Thermoactinomycetaceae</taxon>
        <taxon>Salinithrix</taxon>
    </lineage>
</organism>
<keyword evidence="11 17" id="KW-0472">Membrane</keyword>
<comment type="catalytic activity">
    <reaction evidence="15">
        <text>[GlcNAc-(1-&gt;4)-Mur2Ac(oyl-L-Ala-gamma-D-Glu-L-Lys-D-Ala-D-Ala)](n)-di-trans,octa-cis-undecaprenyl diphosphate + beta-D-GlcNAc-(1-&gt;4)-Mur2Ac(oyl-L-Ala-gamma-D-Glu-L-Lys-D-Ala-D-Ala)-di-trans,octa-cis-undecaprenyl diphosphate = [GlcNAc-(1-&gt;4)-Mur2Ac(oyl-L-Ala-gamma-D-Glu-L-Lys-D-Ala-D-Ala)](n+1)-di-trans,octa-cis-undecaprenyl diphosphate + di-trans,octa-cis-undecaprenyl diphosphate + H(+)</text>
        <dbReference type="Rhea" id="RHEA:23708"/>
        <dbReference type="Rhea" id="RHEA-COMP:9602"/>
        <dbReference type="Rhea" id="RHEA-COMP:9603"/>
        <dbReference type="ChEBI" id="CHEBI:15378"/>
        <dbReference type="ChEBI" id="CHEBI:58405"/>
        <dbReference type="ChEBI" id="CHEBI:60033"/>
        <dbReference type="ChEBI" id="CHEBI:78435"/>
        <dbReference type="EC" id="2.4.99.28"/>
    </reaction>
</comment>
<dbReference type="Pfam" id="PF00905">
    <property type="entry name" value="Transpeptidase"/>
    <property type="match status" value="1"/>
</dbReference>
<evidence type="ECO:0000256" key="10">
    <source>
        <dbReference type="ARBA" id="ARBA00022989"/>
    </source>
</evidence>
<dbReference type="Gene3D" id="3.40.710.10">
    <property type="entry name" value="DD-peptidase/beta-lactamase superfamily"/>
    <property type="match status" value="1"/>
</dbReference>
<dbReference type="InterPro" id="IPR001460">
    <property type="entry name" value="PCN-bd_Tpept"/>
</dbReference>
<keyword evidence="9" id="KW-0573">Peptidoglycan synthesis</keyword>
<dbReference type="InterPro" id="IPR036950">
    <property type="entry name" value="PBP_transglycosylase"/>
</dbReference>
<dbReference type="InterPro" id="IPR012338">
    <property type="entry name" value="Beta-lactam/transpept-like"/>
</dbReference>
<dbReference type="InterPro" id="IPR023346">
    <property type="entry name" value="Lysozyme-like_dom_sf"/>
</dbReference>
<evidence type="ECO:0000256" key="1">
    <source>
        <dbReference type="ARBA" id="ARBA00022475"/>
    </source>
</evidence>
<name>A0ABV8JDN9_9BACL</name>
<dbReference type="EMBL" id="JBHSAP010000009">
    <property type="protein sequence ID" value="MFC4076876.1"/>
    <property type="molecule type" value="Genomic_DNA"/>
</dbReference>
<dbReference type="PANTHER" id="PTHR32282:SF32">
    <property type="entry name" value="PENICILLIN-BINDING PROTEIN 2A"/>
    <property type="match status" value="1"/>
</dbReference>
<feature type="transmembrane region" description="Helical" evidence="17">
    <location>
        <begin position="25"/>
        <end position="43"/>
    </location>
</feature>
<dbReference type="EC" id="2.4.-.-" evidence="20"/>
<evidence type="ECO:0000256" key="16">
    <source>
        <dbReference type="SAM" id="MobiDB-lite"/>
    </source>
</evidence>
<evidence type="ECO:0000259" key="18">
    <source>
        <dbReference type="Pfam" id="PF00905"/>
    </source>
</evidence>
<evidence type="ECO:0000256" key="7">
    <source>
        <dbReference type="ARBA" id="ARBA00022801"/>
    </source>
</evidence>
<feature type="domain" description="Penicillin-binding protein transpeptidase" evidence="18">
    <location>
        <begin position="338"/>
        <end position="614"/>
    </location>
</feature>
<evidence type="ECO:0000256" key="11">
    <source>
        <dbReference type="ARBA" id="ARBA00023136"/>
    </source>
</evidence>
<gene>
    <name evidence="20" type="ORF">ACFOUO_08635</name>
</gene>
<sequence length="688" mass="77231">MGVEAGKTGKKLAVWWAKGWVRKTVWTLTALFAVFFLTFNILIQIQDVSALDRAVPQPTLIYDREGRIASKISASKVEGLRLQEVPLHMIQAVISVEDQRFYRHSGVDYVGTTRAALSNLWAGGTVQGGSTLTQQLAKNVFLTHERTYKRKVKEVLLAKKIERTYSKDEIMEMYLNTVYFGEGAWGLKKAARTYFGKEVKDLTPGESAMLAGLIKAPSSLSPVKHFNRAMERQSIVLKLMKEQGFLSDEEVEKAKKENIVLEGQETDEYRGRYPSYVDAIIQEAIQRYGLTEKEVLNGGLRIYTELDPTMQRAAETVYRKDALFPDGGGERKVQSGSVLIDPKTGGLRALVGGRGEHVFRGFNHATQLKRQPGSSMKPLSVYAPAIASGYGIDTHLQDKPTQFNGGYAPKNYDGNYRGEVTMYEALIESKNVPAVWLLEQIGVEKGYRFAKAAGIPLTDEDHRLSLALGGLTEGTSPLAMAQAYSAFPNDGLMVDAHAIRKVENVDGEPVAHWYKKTTRLMKPKTAQHITYLLQGAVREGTGKNAAIPGRPTAGKTGTTQLPDSDRKGSKDHWFVGYTPELVGAVWIGYDKTDAQHFLTSSSGQTAARVFRQMMAGALAGKPVHNFNLSTVKWKTPPRVHREEKPKKEQKNLRKKLEKEWKKRKKHWEKQWKKQKKEWEKRWKKWGEG</sequence>
<dbReference type="Gene3D" id="1.10.3810.10">
    <property type="entry name" value="Biosynthetic peptidoglycan transglycosylase-like"/>
    <property type="match status" value="1"/>
</dbReference>
<evidence type="ECO:0000256" key="4">
    <source>
        <dbReference type="ARBA" id="ARBA00022676"/>
    </source>
</evidence>
<keyword evidence="21" id="KW-1185">Reference proteome</keyword>
<evidence type="ECO:0000256" key="9">
    <source>
        <dbReference type="ARBA" id="ARBA00022984"/>
    </source>
</evidence>
<dbReference type="SUPFAM" id="SSF56601">
    <property type="entry name" value="beta-lactamase/transpeptidase-like"/>
    <property type="match status" value="1"/>
</dbReference>
<keyword evidence="13" id="KW-0961">Cell wall biogenesis/degradation</keyword>
<proteinExistence type="predicted"/>
<feature type="region of interest" description="Disordered" evidence="16">
    <location>
        <begin position="542"/>
        <end position="568"/>
    </location>
</feature>
<keyword evidence="10 17" id="KW-1133">Transmembrane helix</keyword>
<dbReference type="InterPro" id="IPR001264">
    <property type="entry name" value="Glyco_trans_51"/>
</dbReference>
<keyword evidence="3" id="KW-0645">Protease</keyword>
<evidence type="ECO:0000256" key="13">
    <source>
        <dbReference type="ARBA" id="ARBA00023316"/>
    </source>
</evidence>
<evidence type="ECO:0000259" key="19">
    <source>
        <dbReference type="Pfam" id="PF00912"/>
    </source>
</evidence>
<evidence type="ECO:0000256" key="5">
    <source>
        <dbReference type="ARBA" id="ARBA00022679"/>
    </source>
</evidence>
<evidence type="ECO:0000256" key="17">
    <source>
        <dbReference type="SAM" id="Phobius"/>
    </source>
</evidence>
<reference evidence="21" key="1">
    <citation type="journal article" date="2019" name="Int. J. Syst. Evol. Microbiol.">
        <title>The Global Catalogue of Microorganisms (GCM) 10K type strain sequencing project: providing services to taxonomists for standard genome sequencing and annotation.</title>
        <authorList>
            <consortium name="The Broad Institute Genomics Platform"/>
            <consortium name="The Broad Institute Genome Sequencing Center for Infectious Disease"/>
            <person name="Wu L."/>
            <person name="Ma J."/>
        </authorList>
    </citation>
    <scope>NUCLEOTIDE SEQUENCE [LARGE SCALE GENOMIC DNA]</scope>
    <source>
        <strain evidence="21">IBRC-M 10813</strain>
    </source>
</reference>
<accession>A0ABV8JDN9</accession>
<comment type="caution">
    <text evidence="20">The sequence shown here is derived from an EMBL/GenBank/DDBJ whole genome shotgun (WGS) entry which is preliminary data.</text>
</comment>
<keyword evidence="12" id="KW-0511">Multifunctional enzyme</keyword>
<evidence type="ECO:0000256" key="6">
    <source>
        <dbReference type="ARBA" id="ARBA00022692"/>
    </source>
</evidence>
<keyword evidence="7" id="KW-0378">Hydrolase</keyword>
<evidence type="ECO:0000256" key="8">
    <source>
        <dbReference type="ARBA" id="ARBA00022960"/>
    </source>
</evidence>
<keyword evidence="8" id="KW-0133">Cell shape</keyword>
<evidence type="ECO:0000256" key="3">
    <source>
        <dbReference type="ARBA" id="ARBA00022670"/>
    </source>
</evidence>
<comment type="catalytic activity">
    <reaction evidence="14">
        <text>Preferential cleavage: (Ac)2-L-Lys-D-Ala-|-D-Ala. Also transpeptidation of peptidyl-alanyl moieties that are N-acyl substituents of D-alanine.</text>
        <dbReference type="EC" id="3.4.16.4"/>
    </reaction>
</comment>
<evidence type="ECO:0000256" key="14">
    <source>
        <dbReference type="ARBA" id="ARBA00034000"/>
    </source>
</evidence>
<dbReference type="GO" id="GO:0016757">
    <property type="term" value="F:glycosyltransferase activity"/>
    <property type="evidence" value="ECO:0007669"/>
    <property type="project" value="UniProtKB-KW"/>
</dbReference>
<keyword evidence="2" id="KW-0121">Carboxypeptidase</keyword>
<keyword evidence="6 17" id="KW-0812">Transmembrane</keyword>
<evidence type="ECO:0000313" key="21">
    <source>
        <dbReference type="Proteomes" id="UP001595843"/>
    </source>
</evidence>
<keyword evidence="5 20" id="KW-0808">Transferase</keyword>
<dbReference type="RefSeq" id="WP_380704208.1">
    <property type="nucleotide sequence ID" value="NZ_JBHSAP010000009.1"/>
</dbReference>
<evidence type="ECO:0000256" key="15">
    <source>
        <dbReference type="ARBA" id="ARBA00049902"/>
    </source>
</evidence>
<dbReference type="NCBIfam" id="TIGR02074">
    <property type="entry name" value="PBP_1a_fam"/>
    <property type="match status" value="1"/>
</dbReference>
<protein>
    <submittedName>
        <fullName evidence="20">Transglycosylase domain-containing protein</fullName>
        <ecNumber evidence="20">2.4.-.-</ecNumber>
    </submittedName>
</protein>
<dbReference type="PANTHER" id="PTHR32282">
    <property type="entry name" value="BINDING PROTEIN TRANSPEPTIDASE, PUTATIVE-RELATED"/>
    <property type="match status" value="1"/>
</dbReference>
<keyword evidence="4 20" id="KW-0328">Glycosyltransferase</keyword>
<feature type="region of interest" description="Disordered" evidence="16">
    <location>
        <begin position="637"/>
        <end position="673"/>
    </location>
</feature>
<dbReference type="Pfam" id="PF00912">
    <property type="entry name" value="Transgly"/>
    <property type="match status" value="1"/>
</dbReference>
<keyword evidence="1" id="KW-1003">Cell membrane</keyword>
<feature type="compositionally biased region" description="Basic and acidic residues" evidence="16">
    <location>
        <begin position="639"/>
        <end position="660"/>
    </location>
</feature>
<dbReference type="SUPFAM" id="SSF53955">
    <property type="entry name" value="Lysozyme-like"/>
    <property type="match status" value="1"/>
</dbReference>
<evidence type="ECO:0000256" key="2">
    <source>
        <dbReference type="ARBA" id="ARBA00022645"/>
    </source>
</evidence>
<feature type="domain" description="Glycosyl transferase family 51" evidence="19">
    <location>
        <begin position="69"/>
        <end position="240"/>
    </location>
</feature>